<dbReference type="Pfam" id="PF03091">
    <property type="entry name" value="CutA1"/>
    <property type="match status" value="1"/>
</dbReference>
<dbReference type="InterPro" id="IPR015867">
    <property type="entry name" value="N-reg_PII/ATP_PRibTrfase_C"/>
</dbReference>
<dbReference type="GO" id="GO:0005507">
    <property type="term" value="F:copper ion binding"/>
    <property type="evidence" value="ECO:0007669"/>
    <property type="project" value="TreeGrafter"/>
</dbReference>
<reference evidence="2 3" key="1">
    <citation type="submission" date="2015-08" db="EMBL/GenBank/DDBJ databases">
        <title>Antibacterial properties of a collection of Vibrionaceae strains.</title>
        <authorList>
            <person name="Giubergia S."/>
        </authorList>
    </citation>
    <scope>NUCLEOTIDE SEQUENCE [LARGE SCALE GENOMIC DNA]</scope>
    <source>
        <strain evidence="2 3">S0821</strain>
    </source>
</reference>
<dbReference type="Gene3D" id="3.30.70.120">
    <property type="match status" value="1"/>
</dbReference>
<dbReference type="InterPro" id="IPR004323">
    <property type="entry name" value="Ion_tolerance_CutA"/>
</dbReference>
<keyword evidence="3" id="KW-1185">Reference proteome</keyword>
<organism evidence="2 3">
    <name type="scientific">Vibrio furnissii</name>
    <dbReference type="NCBI Taxonomy" id="29494"/>
    <lineage>
        <taxon>Bacteria</taxon>
        <taxon>Pseudomonadati</taxon>
        <taxon>Pseudomonadota</taxon>
        <taxon>Gammaproteobacteria</taxon>
        <taxon>Vibrionales</taxon>
        <taxon>Vibrionaceae</taxon>
        <taxon>Vibrio</taxon>
    </lineage>
</organism>
<comment type="similarity">
    <text evidence="1">Belongs to the CutA family.</text>
</comment>
<dbReference type="AlphaFoldDB" id="A0A0Q2MJL5"/>
<accession>A0A0Q2MJL5</accession>
<dbReference type="InParanoid" id="A0A0Q2MJL5"/>
<dbReference type="GO" id="GO:0010038">
    <property type="term" value="P:response to metal ion"/>
    <property type="evidence" value="ECO:0007669"/>
    <property type="project" value="InterPro"/>
</dbReference>
<evidence type="ECO:0000313" key="2">
    <source>
        <dbReference type="EMBL" id="KQH88049.1"/>
    </source>
</evidence>
<comment type="caution">
    <text evidence="2">The sequence shown here is derived from an EMBL/GenBank/DDBJ whole genome shotgun (WGS) entry which is preliminary data.</text>
</comment>
<dbReference type="FunCoup" id="A0A0Q2MJL5">
    <property type="interactions" value="201"/>
</dbReference>
<dbReference type="PANTHER" id="PTHR23419:SF8">
    <property type="entry name" value="FI09726P"/>
    <property type="match status" value="1"/>
</dbReference>
<dbReference type="RefSeq" id="WP_055465081.1">
    <property type="nucleotide sequence ID" value="NZ_CP128205.1"/>
</dbReference>
<evidence type="ECO:0000313" key="3">
    <source>
        <dbReference type="Proteomes" id="UP000051221"/>
    </source>
</evidence>
<dbReference type="EMBL" id="LKHS01000001">
    <property type="protein sequence ID" value="KQH88049.1"/>
    <property type="molecule type" value="Genomic_DNA"/>
</dbReference>
<gene>
    <name evidence="2" type="ORF">AMR76_01825</name>
</gene>
<dbReference type="Proteomes" id="UP000051221">
    <property type="component" value="Unassembled WGS sequence"/>
</dbReference>
<dbReference type="SUPFAM" id="SSF54913">
    <property type="entry name" value="GlnB-like"/>
    <property type="match status" value="1"/>
</dbReference>
<sequence>MDKQAFCMVLTTTNRPENAQQITHSLLSKQLAACVQSMPIQSHYLWNGEVCCDAEILLIIKTRRACYADLEQEIAQLHCYEVPQIVQVPIADGFNPYLAWIEQNTPTTETR</sequence>
<proteinExistence type="inferred from homology"/>
<name>A0A0Q2MJL5_VIBFU</name>
<protein>
    <submittedName>
        <fullName evidence="2">Cytochrome C biogenesis protein</fullName>
    </submittedName>
</protein>
<dbReference type="InterPro" id="IPR011322">
    <property type="entry name" value="N-reg_PII-like_a/b"/>
</dbReference>
<dbReference type="PANTHER" id="PTHR23419">
    <property type="entry name" value="DIVALENT CATION TOLERANCE CUTA-RELATED"/>
    <property type="match status" value="1"/>
</dbReference>
<evidence type="ECO:0000256" key="1">
    <source>
        <dbReference type="ARBA" id="ARBA00010169"/>
    </source>
</evidence>